<reference evidence="2 3" key="1">
    <citation type="journal article" date="2021" name="Elife">
        <title>Chloroplast acquisition without the gene transfer in kleptoplastic sea slugs, Plakobranchus ocellatus.</title>
        <authorList>
            <person name="Maeda T."/>
            <person name="Takahashi S."/>
            <person name="Yoshida T."/>
            <person name="Shimamura S."/>
            <person name="Takaki Y."/>
            <person name="Nagai Y."/>
            <person name="Toyoda A."/>
            <person name="Suzuki Y."/>
            <person name="Arimoto A."/>
            <person name="Ishii H."/>
            <person name="Satoh N."/>
            <person name="Nishiyama T."/>
            <person name="Hasebe M."/>
            <person name="Maruyama T."/>
            <person name="Minagawa J."/>
            <person name="Obokata J."/>
            <person name="Shigenobu S."/>
        </authorList>
    </citation>
    <scope>NUCLEOTIDE SEQUENCE [LARGE SCALE GENOMIC DNA]</scope>
</reference>
<dbReference type="Proteomes" id="UP000762676">
    <property type="component" value="Unassembled WGS sequence"/>
</dbReference>
<evidence type="ECO:0000259" key="1">
    <source>
        <dbReference type="Pfam" id="PF13843"/>
    </source>
</evidence>
<proteinExistence type="predicted"/>
<dbReference type="PANTHER" id="PTHR46599">
    <property type="entry name" value="PIGGYBAC TRANSPOSABLE ELEMENT-DERIVED PROTEIN 4"/>
    <property type="match status" value="1"/>
</dbReference>
<dbReference type="Pfam" id="PF13843">
    <property type="entry name" value="DDE_Tnp_1_7"/>
    <property type="match status" value="2"/>
</dbReference>
<evidence type="ECO:0000313" key="3">
    <source>
        <dbReference type="Proteomes" id="UP000762676"/>
    </source>
</evidence>
<name>A0AAV4IU00_9GAST</name>
<dbReference type="PANTHER" id="PTHR46599:SF3">
    <property type="entry name" value="PIGGYBAC TRANSPOSABLE ELEMENT-DERIVED PROTEIN 4"/>
    <property type="match status" value="1"/>
</dbReference>
<comment type="caution">
    <text evidence="2">The sequence shown here is derived from an EMBL/GenBank/DDBJ whole genome shotgun (WGS) entry which is preliminary data.</text>
</comment>
<feature type="domain" description="PiggyBac transposable element-derived protein" evidence="1">
    <location>
        <begin position="101"/>
        <end position="257"/>
    </location>
</feature>
<gene>
    <name evidence="2" type="ORF">ElyMa_003130300</name>
</gene>
<dbReference type="AlphaFoldDB" id="A0AAV4IU00"/>
<accession>A0AAV4IU00</accession>
<feature type="domain" description="PiggyBac transposable element-derived protein" evidence="1">
    <location>
        <begin position="1"/>
        <end position="53"/>
    </location>
</feature>
<dbReference type="InterPro" id="IPR029526">
    <property type="entry name" value="PGBD"/>
</dbReference>
<keyword evidence="3" id="KW-1185">Reference proteome</keyword>
<evidence type="ECO:0000313" key="2">
    <source>
        <dbReference type="EMBL" id="GFS13164.1"/>
    </source>
</evidence>
<sequence>MTRTRFQDILSQLHLSDNKLYIPPDQDNHYTPFKIRFILNHLKDKFQELYTPNILETIIEEDELRLVRFLLSNTCLNIRIGGTKEEKKFTIYAAEKGLSNRPTDVCLRLLTPLHNQGYWLFTDNYYTCPELTTRLLALKTMSVGTVRSNCKGLPKDLVKETLKTGDIVYRRKGPMVALRWKDKQDVTLLTTVHNPTRKVTVTTRSQVKEKPLVVQEYTTSMSGVDMKDQLLAYLPLARSTIKWCKRLFMHMMTLTVIQSHILHNKLLLKNGKPRLKLKQFIISLSTDMTKKFLAEREKEAPNPAKRVQPGQLGRLTERHFLDYLPPTACKSKPRRDCTVCTERHKANPQQVENKRTETYFWCVECETPLCPGKCFRDFHTKDLYWL</sequence>
<organism evidence="2 3">
    <name type="scientific">Elysia marginata</name>
    <dbReference type="NCBI Taxonomy" id="1093978"/>
    <lineage>
        <taxon>Eukaryota</taxon>
        <taxon>Metazoa</taxon>
        <taxon>Spiralia</taxon>
        <taxon>Lophotrochozoa</taxon>
        <taxon>Mollusca</taxon>
        <taxon>Gastropoda</taxon>
        <taxon>Heterobranchia</taxon>
        <taxon>Euthyneura</taxon>
        <taxon>Panpulmonata</taxon>
        <taxon>Sacoglossa</taxon>
        <taxon>Placobranchoidea</taxon>
        <taxon>Plakobranchidae</taxon>
        <taxon>Elysia</taxon>
    </lineage>
</organism>
<dbReference type="EMBL" id="BMAT01006459">
    <property type="protein sequence ID" value="GFS13164.1"/>
    <property type="molecule type" value="Genomic_DNA"/>
</dbReference>
<protein>
    <submittedName>
        <fullName evidence="2">PiggyBac transposable element-derived protein 4</fullName>
    </submittedName>
</protein>